<protein>
    <submittedName>
        <fullName evidence="1">Uncharacterized protein</fullName>
    </submittedName>
</protein>
<accession>A0ACC2PYM1</accession>
<sequence>MCQPHCLTLSLVEDLCVHLPGSATSCRIGTGFTDRPDCGAHLSRDADRVTIAAFYRTADTATVVTPTSSSRSVRNSFKVYYPKVRGLYLWTGWNLNPGKSLDAVTSTLWLRTMK</sequence>
<keyword evidence="2" id="KW-1185">Reference proteome</keyword>
<comment type="caution">
    <text evidence="1">The sequence shown here is derived from an EMBL/GenBank/DDBJ whole genome shotgun (WGS) entry which is preliminary data.</text>
</comment>
<dbReference type="Proteomes" id="UP001239111">
    <property type="component" value="Chromosome 1"/>
</dbReference>
<reference evidence="1" key="1">
    <citation type="submission" date="2023-04" db="EMBL/GenBank/DDBJ databases">
        <title>A chromosome-level genome assembly of the parasitoid wasp Eretmocerus hayati.</title>
        <authorList>
            <person name="Zhong Y."/>
            <person name="Liu S."/>
            <person name="Liu Y."/>
        </authorList>
    </citation>
    <scope>NUCLEOTIDE SEQUENCE</scope>
    <source>
        <strain evidence="1">ZJU_SS_LIU_2023</strain>
    </source>
</reference>
<gene>
    <name evidence="1" type="ORF">QAD02_024393</name>
</gene>
<dbReference type="EMBL" id="CM056741">
    <property type="protein sequence ID" value="KAJ8688598.1"/>
    <property type="molecule type" value="Genomic_DNA"/>
</dbReference>
<organism evidence="1 2">
    <name type="scientific">Eretmocerus hayati</name>
    <dbReference type="NCBI Taxonomy" id="131215"/>
    <lineage>
        <taxon>Eukaryota</taxon>
        <taxon>Metazoa</taxon>
        <taxon>Ecdysozoa</taxon>
        <taxon>Arthropoda</taxon>
        <taxon>Hexapoda</taxon>
        <taxon>Insecta</taxon>
        <taxon>Pterygota</taxon>
        <taxon>Neoptera</taxon>
        <taxon>Endopterygota</taxon>
        <taxon>Hymenoptera</taxon>
        <taxon>Apocrita</taxon>
        <taxon>Proctotrupomorpha</taxon>
        <taxon>Chalcidoidea</taxon>
        <taxon>Aphelinidae</taxon>
        <taxon>Aphelininae</taxon>
        <taxon>Eretmocerus</taxon>
    </lineage>
</organism>
<evidence type="ECO:0000313" key="2">
    <source>
        <dbReference type="Proteomes" id="UP001239111"/>
    </source>
</evidence>
<proteinExistence type="predicted"/>
<evidence type="ECO:0000313" key="1">
    <source>
        <dbReference type="EMBL" id="KAJ8688598.1"/>
    </source>
</evidence>
<name>A0ACC2PYM1_9HYME</name>